<feature type="compositionally biased region" description="Polar residues" evidence="5">
    <location>
        <begin position="1"/>
        <end position="16"/>
    </location>
</feature>
<dbReference type="GO" id="GO:0000981">
    <property type="term" value="F:DNA-binding transcription factor activity, RNA polymerase II-specific"/>
    <property type="evidence" value="ECO:0007669"/>
    <property type="project" value="InterPro"/>
</dbReference>
<gene>
    <name evidence="7" type="ORF">PENANT_c016G03197</name>
</gene>
<feature type="compositionally biased region" description="Polar residues" evidence="5">
    <location>
        <begin position="815"/>
        <end position="828"/>
    </location>
</feature>
<dbReference type="PANTHER" id="PTHR46910:SF40">
    <property type="entry name" value="ZN(II)2CYS6 TRANSCRIPTION FACTOR (EUROFUNG)"/>
    <property type="match status" value="1"/>
</dbReference>
<name>A0A1V6Q4E1_9EURO</name>
<keyword evidence="2" id="KW-0238">DNA-binding</keyword>
<dbReference type="Proteomes" id="UP000191672">
    <property type="component" value="Unassembled WGS sequence"/>
</dbReference>
<evidence type="ECO:0000256" key="1">
    <source>
        <dbReference type="ARBA" id="ARBA00023015"/>
    </source>
</evidence>
<feature type="region of interest" description="Disordered" evidence="5">
    <location>
        <begin position="1"/>
        <end position="20"/>
    </location>
</feature>
<dbReference type="PROSITE" id="PS00463">
    <property type="entry name" value="ZN2_CY6_FUNGAL_1"/>
    <property type="match status" value="1"/>
</dbReference>
<keyword evidence="1" id="KW-0805">Transcription regulation</keyword>
<protein>
    <recommendedName>
        <fullName evidence="6">Zn(2)-C6 fungal-type domain-containing protein</fullName>
    </recommendedName>
</protein>
<feature type="region of interest" description="Disordered" evidence="5">
    <location>
        <begin position="795"/>
        <end position="828"/>
    </location>
</feature>
<accession>A0A1V6Q4E1</accession>
<dbReference type="EMBL" id="MDYN01000016">
    <property type="protein sequence ID" value="OQD83606.1"/>
    <property type="molecule type" value="Genomic_DNA"/>
</dbReference>
<keyword evidence="3" id="KW-0804">Transcription</keyword>
<comment type="caution">
    <text evidence="7">The sequence shown here is derived from an EMBL/GenBank/DDBJ whole genome shotgun (WGS) entry which is preliminary data.</text>
</comment>
<evidence type="ECO:0000256" key="4">
    <source>
        <dbReference type="ARBA" id="ARBA00023242"/>
    </source>
</evidence>
<dbReference type="InterPro" id="IPR036864">
    <property type="entry name" value="Zn2-C6_fun-type_DNA-bd_sf"/>
</dbReference>
<feature type="region of interest" description="Disordered" evidence="5">
    <location>
        <begin position="54"/>
        <end position="74"/>
    </location>
</feature>
<dbReference type="Gene3D" id="4.10.240.10">
    <property type="entry name" value="Zn(2)-C6 fungal-type DNA-binding domain"/>
    <property type="match status" value="1"/>
</dbReference>
<proteinExistence type="predicted"/>
<sequence length="859" mass="94928">MNNKNKSLSNGQTPTHPVTFMPEKYGAKEKVLIRSNTQKRKAVLLIYRVMNSREQSDMPPAPSYPSPNGAQMAQGAMPYYGNRQLTADELLSAELSRETSGPGLGESGSGVHHGQSMVLGSSNAGDMGRTSSEDQHQHQHMLQFPPSQQVGVDPNHDLSYGEQSARKRSKISRACDECRRKKVRCDASSETGLETCSNCRRLGVVCQFSRVPMKRGPSKGYIKELAERLHTLENQMQPGIVQPDVPYQSMNEVSLPRGYQDFASPVESNSGNRKRTYSVFEGLPSSSFAQPSFNARVSQNAFDTSDTSADPYNPTVAGGSAPKPGNLFWNPTGHENDLPSGLEITDLPKHEGDDDMSPVTLDEGALDAYYQKIHTLLPILPHTKDRTLELLHQCNREAQEIFCYALYSATRIDLTRVAGNFEKINGFDNAQDLLLFHTRQPLMVQSTAVNLVWLQSLLLMIIDCDTRGPDNFVLKDGVPKGSLVQAANKLGYDLAKNQGQLKNKRSSDPDVDSDANLTRRNWVSLVILARWYAISVADATVLGGHEIGGREDERVVGQIATGIASYSTFLSEMVTLANVDHNVCQTNTGLGRIVGANLVSSLERLAEMEDVFQVHELPEHATTRPLYESLQTQLYWTVRLLIKRHVYVYSPYEIIFCAQEVITEMHKATMQNRLPSPFDLHSLALASMTLLEATVLPEHAPECWASLDKLEEILERRAKRNADPSEFANIFATPEWDSKIRIFLEWRRIKSQESQLQEADLSLGAGAGNKGGQPPMGPNEQRSLQHLADLAVGAEGSVGQNGPSTPPPGLHDQGETSPNLNPQLAQSQAGSGRVVVDFTMLTKEGYLNVFSGLIYRRTR</sequence>
<evidence type="ECO:0000313" key="8">
    <source>
        <dbReference type="Proteomes" id="UP000191672"/>
    </source>
</evidence>
<reference evidence="8" key="1">
    <citation type="journal article" date="2017" name="Nat. Microbiol.">
        <title>Global analysis of biosynthetic gene clusters reveals vast potential of secondary metabolite production in Penicillium species.</title>
        <authorList>
            <person name="Nielsen J.C."/>
            <person name="Grijseels S."/>
            <person name="Prigent S."/>
            <person name="Ji B."/>
            <person name="Dainat J."/>
            <person name="Nielsen K.F."/>
            <person name="Frisvad J.C."/>
            <person name="Workman M."/>
            <person name="Nielsen J."/>
        </authorList>
    </citation>
    <scope>NUCLEOTIDE SEQUENCE [LARGE SCALE GENOMIC DNA]</scope>
    <source>
        <strain evidence="8">IBT 31811</strain>
    </source>
</reference>
<evidence type="ECO:0000313" key="7">
    <source>
        <dbReference type="EMBL" id="OQD83606.1"/>
    </source>
</evidence>
<evidence type="ECO:0000256" key="3">
    <source>
        <dbReference type="ARBA" id="ARBA00023163"/>
    </source>
</evidence>
<dbReference type="InterPro" id="IPR001138">
    <property type="entry name" value="Zn2Cys6_DnaBD"/>
</dbReference>
<organism evidence="7 8">
    <name type="scientific">Penicillium antarcticum</name>
    <dbReference type="NCBI Taxonomy" id="416450"/>
    <lineage>
        <taxon>Eukaryota</taxon>
        <taxon>Fungi</taxon>
        <taxon>Dikarya</taxon>
        <taxon>Ascomycota</taxon>
        <taxon>Pezizomycotina</taxon>
        <taxon>Eurotiomycetes</taxon>
        <taxon>Eurotiomycetidae</taxon>
        <taxon>Eurotiales</taxon>
        <taxon>Aspergillaceae</taxon>
        <taxon>Penicillium</taxon>
    </lineage>
</organism>
<keyword evidence="4" id="KW-0539">Nucleus</keyword>
<dbReference type="SMART" id="SM00066">
    <property type="entry name" value="GAL4"/>
    <property type="match status" value="1"/>
</dbReference>
<dbReference type="CDD" id="cd00067">
    <property type="entry name" value="GAL4"/>
    <property type="match status" value="1"/>
</dbReference>
<dbReference type="Pfam" id="PF00172">
    <property type="entry name" value="Zn_clus"/>
    <property type="match status" value="1"/>
</dbReference>
<dbReference type="PROSITE" id="PS50048">
    <property type="entry name" value="ZN2_CY6_FUNGAL_2"/>
    <property type="match status" value="1"/>
</dbReference>
<dbReference type="CDD" id="cd12148">
    <property type="entry name" value="fungal_TF_MHR"/>
    <property type="match status" value="1"/>
</dbReference>
<dbReference type="PANTHER" id="PTHR46910">
    <property type="entry name" value="TRANSCRIPTION FACTOR PDR1"/>
    <property type="match status" value="1"/>
</dbReference>
<dbReference type="GO" id="GO:0008270">
    <property type="term" value="F:zinc ion binding"/>
    <property type="evidence" value="ECO:0007669"/>
    <property type="project" value="InterPro"/>
</dbReference>
<feature type="region of interest" description="Disordered" evidence="5">
    <location>
        <begin position="96"/>
        <end position="171"/>
    </location>
</feature>
<evidence type="ECO:0000256" key="2">
    <source>
        <dbReference type="ARBA" id="ARBA00023125"/>
    </source>
</evidence>
<dbReference type="AlphaFoldDB" id="A0A1V6Q4E1"/>
<dbReference type="SUPFAM" id="SSF57701">
    <property type="entry name" value="Zn2/Cys6 DNA-binding domain"/>
    <property type="match status" value="1"/>
</dbReference>
<evidence type="ECO:0000259" key="6">
    <source>
        <dbReference type="PROSITE" id="PS50048"/>
    </source>
</evidence>
<keyword evidence="8" id="KW-1185">Reference proteome</keyword>
<dbReference type="GO" id="GO:0003677">
    <property type="term" value="F:DNA binding"/>
    <property type="evidence" value="ECO:0007669"/>
    <property type="project" value="UniProtKB-KW"/>
</dbReference>
<feature type="domain" description="Zn(2)-C6 fungal-type" evidence="6">
    <location>
        <begin position="174"/>
        <end position="208"/>
    </location>
</feature>
<evidence type="ECO:0000256" key="5">
    <source>
        <dbReference type="SAM" id="MobiDB-lite"/>
    </source>
</evidence>
<dbReference type="STRING" id="416450.A0A1V6Q4E1"/>
<dbReference type="InterPro" id="IPR050987">
    <property type="entry name" value="AtrR-like"/>
</dbReference>